<dbReference type="Proteomes" id="UP001207116">
    <property type="component" value="Unassembled WGS sequence"/>
</dbReference>
<accession>A0AAE3MKT0</accession>
<sequence length="254" mass="28753">MAPDKFEKYIKEKMQQREITPSEEAWSKIAGQLPQEEKRRKPVIWYSIAASFVGIVILGLYLSRSPKPDLDSPVQIVATEVQEADKDSEAEEVPSGNKWPETEQTETLAETMPAQEAAEKEGQSQLKAIPNSMEQELAVLESSEFVKDESMPVGEINNTEELIIEAKITEVIAEVRLLELNSDALTEAEVDSLLRNAQDELLREKIFKTDRNVDAMALLNEVENELDRSFRDQIFDRLKSGFNKVRTAVADRNN</sequence>
<evidence type="ECO:0000256" key="1">
    <source>
        <dbReference type="SAM" id="MobiDB-lite"/>
    </source>
</evidence>
<reference evidence="3" key="1">
    <citation type="submission" date="2022-11" db="EMBL/GenBank/DDBJ databases">
        <title>The characterization of three novel Bacteroidetes species and genomic analysis of their roles in tidal elemental geochemical cycles.</title>
        <authorList>
            <person name="Ma K.-J."/>
        </authorList>
    </citation>
    <scope>NUCLEOTIDE SEQUENCE</scope>
    <source>
        <strain evidence="3">M415</strain>
    </source>
</reference>
<dbReference type="EMBL" id="JAPFQP010000001">
    <property type="protein sequence ID" value="MCX2719151.1"/>
    <property type="molecule type" value="Genomic_DNA"/>
</dbReference>
<keyword evidence="2" id="KW-0812">Transmembrane</keyword>
<comment type="caution">
    <text evidence="3">The sequence shown here is derived from an EMBL/GenBank/DDBJ whole genome shotgun (WGS) entry which is preliminary data.</text>
</comment>
<feature type="transmembrane region" description="Helical" evidence="2">
    <location>
        <begin position="43"/>
        <end position="62"/>
    </location>
</feature>
<dbReference type="RefSeq" id="WP_266011620.1">
    <property type="nucleotide sequence ID" value="NZ_JAPFQP010000001.1"/>
</dbReference>
<keyword evidence="2" id="KW-1133">Transmembrane helix</keyword>
<proteinExistence type="predicted"/>
<dbReference type="AlphaFoldDB" id="A0AAE3MKT0"/>
<evidence type="ECO:0000313" key="4">
    <source>
        <dbReference type="Proteomes" id="UP001207116"/>
    </source>
</evidence>
<name>A0AAE3MKT0_9FLAO</name>
<keyword evidence="2" id="KW-0472">Membrane</keyword>
<gene>
    <name evidence="3" type="ORF">OO016_06020</name>
</gene>
<evidence type="ECO:0000313" key="3">
    <source>
        <dbReference type="EMBL" id="MCX2719151.1"/>
    </source>
</evidence>
<protein>
    <submittedName>
        <fullName evidence="3">Uncharacterized protein</fullName>
    </submittedName>
</protein>
<keyword evidence="4" id="KW-1185">Reference proteome</keyword>
<evidence type="ECO:0000256" key="2">
    <source>
        <dbReference type="SAM" id="Phobius"/>
    </source>
</evidence>
<feature type="region of interest" description="Disordered" evidence="1">
    <location>
        <begin position="82"/>
        <end position="122"/>
    </location>
</feature>
<organism evidence="3 4">
    <name type="scientific">Lentiprolixibacter aurantiacus</name>
    <dbReference type="NCBI Taxonomy" id="2993939"/>
    <lineage>
        <taxon>Bacteria</taxon>
        <taxon>Pseudomonadati</taxon>
        <taxon>Bacteroidota</taxon>
        <taxon>Flavobacteriia</taxon>
        <taxon>Flavobacteriales</taxon>
        <taxon>Flavobacteriaceae</taxon>
        <taxon>Lentiprolixibacter</taxon>
    </lineage>
</organism>